<gene>
    <name evidence="3" type="ORF">CFN78_13910</name>
</gene>
<evidence type="ECO:0000313" key="4">
    <source>
        <dbReference type="Proteomes" id="UP000242444"/>
    </source>
</evidence>
<protein>
    <submittedName>
        <fullName evidence="3">Uncharacterized protein</fullName>
    </submittedName>
</protein>
<keyword evidence="2" id="KW-1133">Transmembrane helix</keyword>
<dbReference type="EMBL" id="NKYE01000007">
    <property type="protein sequence ID" value="OZM72716.1"/>
    <property type="molecule type" value="Genomic_DNA"/>
</dbReference>
<evidence type="ECO:0000256" key="1">
    <source>
        <dbReference type="SAM" id="MobiDB-lite"/>
    </source>
</evidence>
<comment type="caution">
    <text evidence="3">The sequence shown here is derived from an EMBL/GenBank/DDBJ whole genome shotgun (WGS) entry which is preliminary data.</text>
</comment>
<keyword evidence="4" id="KW-1185">Reference proteome</keyword>
<dbReference type="AlphaFoldDB" id="A0A263D5G5"/>
<organism evidence="3 4">
    <name type="scientific">Amycolatopsis antarctica</name>
    <dbReference type="NCBI Taxonomy" id="1854586"/>
    <lineage>
        <taxon>Bacteria</taxon>
        <taxon>Bacillati</taxon>
        <taxon>Actinomycetota</taxon>
        <taxon>Actinomycetes</taxon>
        <taxon>Pseudonocardiales</taxon>
        <taxon>Pseudonocardiaceae</taxon>
        <taxon>Amycolatopsis</taxon>
    </lineage>
</organism>
<evidence type="ECO:0000256" key="2">
    <source>
        <dbReference type="SAM" id="Phobius"/>
    </source>
</evidence>
<keyword evidence="2" id="KW-0812">Transmembrane</keyword>
<feature type="transmembrane region" description="Helical" evidence="2">
    <location>
        <begin position="20"/>
        <end position="42"/>
    </location>
</feature>
<dbReference type="Proteomes" id="UP000242444">
    <property type="component" value="Unassembled WGS sequence"/>
</dbReference>
<sequence>MVNHVATTRRQLAGRWCTRALVVVGGAVAGTAAAWILSAAAASADTDVTPVTDAAVAGVHDITGGVSELLDGVPRLSQPIDTHPVDTQPVDPPRPDDGAGEGAGGQQAGRAPHHVVLDFADQAVVRPVARTLGAVEHVLNRPEDAPRVIEEALPTPEQVVAPILELLDPRSYGKPGELPKLPGLPGLDGERDDQPSGGSAADAPGAMTAQPPAAGLPAAAPLPELLPLTTGPETHRVVPPVAVDSADVPRADVPPVDNGVDPSAPIRAPIAPPAAPAGPGGGVGGVHSDGLPSGIASGVPALRDANTAGSLRPRDRFRPVEPGSQPGVTPD</sequence>
<evidence type="ECO:0000313" key="3">
    <source>
        <dbReference type="EMBL" id="OZM72716.1"/>
    </source>
</evidence>
<feature type="compositionally biased region" description="Low complexity" evidence="1">
    <location>
        <begin position="173"/>
        <end position="187"/>
    </location>
</feature>
<feature type="region of interest" description="Disordered" evidence="1">
    <location>
        <begin position="170"/>
        <end position="233"/>
    </location>
</feature>
<feature type="region of interest" description="Disordered" evidence="1">
    <location>
        <begin position="74"/>
        <end position="110"/>
    </location>
</feature>
<accession>A0A263D5G5</accession>
<feature type="compositionally biased region" description="Gly residues" evidence="1">
    <location>
        <begin position="278"/>
        <end position="287"/>
    </location>
</feature>
<name>A0A263D5G5_9PSEU</name>
<feature type="region of interest" description="Disordered" evidence="1">
    <location>
        <begin position="255"/>
        <end position="331"/>
    </location>
</feature>
<reference evidence="3 4" key="1">
    <citation type="submission" date="2017-07" db="EMBL/GenBank/DDBJ databases">
        <title>Amycolatopsis antarcticus sp. nov., isolated from the surface of an Antarcticus brown macroalga.</title>
        <authorList>
            <person name="Wang J."/>
            <person name="Leiva S."/>
            <person name="Huang J."/>
            <person name="Huang Y."/>
        </authorList>
    </citation>
    <scope>NUCLEOTIDE SEQUENCE [LARGE SCALE GENOMIC DNA]</scope>
    <source>
        <strain evidence="3 4">AU-G6</strain>
    </source>
</reference>
<feature type="compositionally biased region" description="Low complexity" evidence="1">
    <location>
        <begin position="195"/>
        <end position="233"/>
    </location>
</feature>
<proteinExistence type="predicted"/>
<dbReference type="InParanoid" id="A0A263D5G5"/>
<keyword evidence="2" id="KW-0472">Membrane</keyword>